<evidence type="ECO:0000256" key="2">
    <source>
        <dbReference type="ARBA" id="ARBA00022741"/>
    </source>
</evidence>
<feature type="domain" description="AAA+ ATPase" evidence="4">
    <location>
        <begin position="234"/>
        <end position="370"/>
    </location>
</feature>
<dbReference type="AlphaFoldDB" id="A0AAX1NDG7"/>
<dbReference type="InterPro" id="IPR027417">
    <property type="entry name" value="P-loop_NTPase"/>
</dbReference>
<dbReference type="Pfam" id="PF00004">
    <property type="entry name" value="AAA"/>
    <property type="match status" value="1"/>
</dbReference>
<sequence length="474" mass="54842">MLTTPSHALQVIHEEEINARCELLNSLITNIFEDNDSDIHLNPISLDANLGKLSKKYKLTIEEEFLIVFSYAWQIKPHLFLPFVEGFKNIEFRTKYGGYLDNERELYIPTLKTFLEIIISKEYRSEFILKLSDKNFSLLRDGVIFLEPFQKNNNNILDSVLKLSPNFIQYLIGGESPRLDHEIDFPARLKESKVPFDEVVLSDTTKEEIQPLELLLEVLPKIKEDKSLKKYISDNHIFVFSGSPGTGKSLTATTLGSKYNMSTYTLDISRVVSRYVGDFEKAMERVFTRLHGQNCILFIDEADSIFTKRNENVNEAKDKYSNQEMSYLLQRLETFDGIVILASNVRDIRTHVDKAMMRRINHIIEFPFPLANEREQLWKFSLPNEYTFEDGLVDKLSMSYQLSGANIASIMSEVLIKAIYNKTNIITFQMIEPSIKKEFYKRDSTYQVCPDNSPGAILMEQRLGRSAVHNGRRM</sequence>
<evidence type="ECO:0000259" key="4">
    <source>
        <dbReference type="SMART" id="SM00382"/>
    </source>
</evidence>
<evidence type="ECO:0000256" key="1">
    <source>
        <dbReference type="ARBA" id="ARBA00006914"/>
    </source>
</evidence>
<dbReference type="PANTHER" id="PTHR23073">
    <property type="entry name" value="26S PROTEASOME REGULATORY SUBUNIT"/>
    <property type="match status" value="1"/>
</dbReference>
<dbReference type="InterPro" id="IPR003959">
    <property type="entry name" value="ATPase_AAA_core"/>
</dbReference>
<dbReference type="Proteomes" id="UP000678679">
    <property type="component" value="Chromosome 2"/>
</dbReference>
<dbReference type="GO" id="GO:0016887">
    <property type="term" value="F:ATP hydrolysis activity"/>
    <property type="evidence" value="ECO:0007669"/>
    <property type="project" value="InterPro"/>
</dbReference>
<dbReference type="GO" id="GO:0005524">
    <property type="term" value="F:ATP binding"/>
    <property type="evidence" value="ECO:0007669"/>
    <property type="project" value="UniProtKB-KW"/>
</dbReference>
<evidence type="ECO:0000256" key="3">
    <source>
        <dbReference type="ARBA" id="ARBA00022840"/>
    </source>
</evidence>
<dbReference type="InterPro" id="IPR050221">
    <property type="entry name" value="26S_Proteasome_ATPase"/>
</dbReference>
<organism evidence="5 6">
    <name type="scientific">Flammeovirga yaeyamensis</name>
    <dbReference type="NCBI Taxonomy" id="367791"/>
    <lineage>
        <taxon>Bacteria</taxon>
        <taxon>Pseudomonadati</taxon>
        <taxon>Bacteroidota</taxon>
        <taxon>Cytophagia</taxon>
        <taxon>Cytophagales</taxon>
        <taxon>Flammeovirgaceae</taxon>
        <taxon>Flammeovirga</taxon>
    </lineage>
</organism>
<dbReference type="KEGG" id="fya:KMW28_26660"/>
<dbReference type="CDD" id="cd19481">
    <property type="entry name" value="RecA-like_protease"/>
    <property type="match status" value="1"/>
</dbReference>
<keyword evidence="6" id="KW-1185">Reference proteome</keyword>
<evidence type="ECO:0000313" key="5">
    <source>
        <dbReference type="EMBL" id="QWG04481.1"/>
    </source>
</evidence>
<protein>
    <submittedName>
        <fullName evidence="5">AAA family ATPase</fullName>
    </submittedName>
</protein>
<dbReference type="SUPFAM" id="SSF52540">
    <property type="entry name" value="P-loop containing nucleoside triphosphate hydrolases"/>
    <property type="match status" value="1"/>
</dbReference>
<dbReference type="SMART" id="SM00382">
    <property type="entry name" value="AAA"/>
    <property type="match status" value="1"/>
</dbReference>
<dbReference type="Gene3D" id="3.40.50.300">
    <property type="entry name" value="P-loop containing nucleotide triphosphate hydrolases"/>
    <property type="match status" value="1"/>
</dbReference>
<dbReference type="EMBL" id="CP076133">
    <property type="protein sequence ID" value="QWG04481.1"/>
    <property type="molecule type" value="Genomic_DNA"/>
</dbReference>
<accession>A0AAX1NDG7</accession>
<dbReference type="InterPro" id="IPR003593">
    <property type="entry name" value="AAA+_ATPase"/>
</dbReference>
<proteinExistence type="inferred from homology"/>
<evidence type="ECO:0000313" key="6">
    <source>
        <dbReference type="Proteomes" id="UP000678679"/>
    </source>
</evidence>
<comment type="similarity">
    <text evidence="1">Belongs to the AAA ATPase family.</text>
</comment>
<name>A0AAX1NDG7_9BACT</name>
<dbReference type="RefSeq" id="WP_169667062.1">
    <property type="nucleotide sequence ID" value="NZ_CP076133.1"/>
</dbReference>
<keyword evidence="2" id="KW-0547">Nucleotide-binding</keyword>
<reference evidence="5 6" key="1">
    <citation type="submission" date="2021-05" db="EMBL/GenBank/DDBJ databases">
        <title>Comparative genomic studies on the polysaccharide-degrading batcterial strains of the Flammeovirga genus.</title>
        <authorList>
            <person name="Zewei F."/>
            <person name="Zheng Z."/>
            <person name="Yu L."/>
            <person name="Ruyue G."/>
            <person name="Yanhong M."/>
            <person name="Yuanyuan C."/>
            <person name="Jingyan G."/>
            <person name="Wenjun H."/>
        </authorList>
    </citation>
    <scope>NUCLEOTIDE SEQUENCE [LARGE SCALE GENOMIC DNA]</scope>
    <source>
        <strain evidence="5 6">NBRC:100898</strain>
    </source>
</reference>
<keyword evidence="3" id="KW-0067">ATP-binding</keyword>
<gene>
    <name evidence="5" type="ORF">KMW28_26660</name>
</gene>